<proteinExistence type="predicted"/>
<gene>
    <name evidence="1" type="ORF">EDC29_11324</name>
</gene>
<dbReference type="EMBL" id="SMDC01000013">
    <property type="protein sequence ID" value="TCW34041.1"/>
    <property type="molecule type" value="Genomic_DNA"/>
</dbReference>
<organism evidence="1 2">
    <name type="scientific">Marichromatium gracile</name>
    <name type="common">Chromatium gracile</name>
    <dbReference type="NCBI Taxonomy" id="1048"/>
    <lineage>
        <taxon>Bacteria</taxon>
        <taxon>Pseudomonadati</taxon>
        <taxon>Pseudomonadota</taxon>
        <taxon>Gammaproteobacteria</taxon>
        <taxon>Chromatiales</taxon>
        <taxon>Chromatiaceae</taxon>
        <taxon>Marichromatium</taxon>
    </lineage>
</organism>
<sequence>MPSVPAARQGQLPPISICHQVPGRVRLRVPLLLAEPAAATALVKALRALPGVEGVRSNPACASLVVRHHASQPLAASTILSTLTPLIHQSRPPAAAPLVHPIRKTPKWNRAHPQRVQRRRSRADCPLCRLKLRAARWIMADVWRCWQERTRARIRTLMVTALSPLRH</sequence>
<dbReference type="Proteomes" id="UP000295247">
    <property type="component" value="Unassembled WGS sequence"/>
</dbReference>
<dbReference type="Pfam" id="PF19991">
    <property type="entry name" value="HMA_2"/>
    <property type="match status" value="1"/>
</dbReference>
<evidence type="ECO:0000313" key="1">
    <source>
        <dbReference type="EMBL" id="TCW34041.1"/>
    </source>
</evidence>
<name>A0A4R4A5K6_MARGR</name>
<evidence type="ECO:0008006" key="3">
    <source>
        <dbReference type="Google" id="ProtNLM"/>
    </source>
</evidence>
<protein>
    <recommendedName>
        <fullName evidence="3">HMA domain-containing protein</fullName>
    </recommendedName>
</protein>
<reference evidence="1 2" key="1">
    <citation type="submission" date="2019-03" db="EMBL/GenBank/DDBJ databases">
        <title>Genomic Encyclopedia of Type Strains, Phase IV (KMG-IV): sequencing the most valuable type-strain genomes for metagenomic binning, comparative biology and taxonomic classification.</title>
        <authorList>
            <person name="Goeker M."/>
        </authorList>
    </citation>
    <scope>NUCLEOTIDE SEQUENCE [LARGE SCALE GENOMIC DNA]</scope>
    <source>
        <strain evidence="1 2">DSM 203</strain>
    </source>
</reference>
<evidence type="ECO:0000313" key="2">
    <source>
        <dbReference type="Proteomes" id="UP000295247"/>
    </source>
</evidence>
<dbReference type="AlphaFoldDB" id="A0A4R4A5K6"/>
<dbReference type="RefSeq" id="WP_132230527.1">
    <property type="nucleotide sequence ID" value="NZ_NRRH01000024.1"/>
</dbReference>
<comment type="caution">
    <text evidence="1">The sequence shown here is derived from an EMBL/GenBank/DDBJ whole genome shotgun (WGS) entry which is preliminary data.</text>
</comment>
<accession>A0A4R4A5K6</accession>